<dbReference type="RefSeq" id="WP_076560646.1">
    <property type="nucleotide sequence ID" value="NZ_FTOC01000015.1"/>
</dbReference>
<dbReference type="Proteomes" id="UP000187608">
    <property type="component" value="Unassembled WGS sequence"/>
</dbReference>
<dbReference type="EMBL" id="FTOC01000015">
    <property type="protein sequence ID" value="SIS63356.1"/>
    <property type="molecule type" value="Genomic_DNA"/>
</dbReference>
<dbReference type="STRING" id="570947.SAMN05421687_11512"/>
<proteinExistence type="predicted"/>
<organism evidence="1 2">
    <name type="scientific">Salimicrobium flavidum</name>
    <dbReference type="NCBI Taxonomy" id="570947"/>
    <lineage>
        <taxon>Bacteria</taxon>
        <taxon>Bacillati</taxon>
        <taxon>Bacillota</taxon>
        <taxon>Bacilli</taxon>
        <taxon>Bacillales</taxon>
        <taxon>Bacillaceae</taxon>
        <taxon>Salimicrobium</taxon>
    </lineage>
</organism>
<dbReference type="OrthoDB" id="2590988at2"/>
<reference evidence="2" key="1">
    <citation type="submission" date="2017-01" db="EMBL/GenBank/DDBJ databases">
        <authorList>
            <person name="Varghese N."/>
            <person name="Submissions S."/>
        </authorList>
    </citation>
    <scope>NUCLEOTIDE SEQUENCE [LARGE SCALE GENOMIC DNA]</scope>
    <source>
        <strain evidence="2">DSM 23127</strain>
    </source>
</reference>
<keyword evidence="2" id="KW-1185">Reference proteome</keyword>
<evidence type="ECO:0000313" key="1">
    <source>
        <dbReference type="EMBL" id="SIS63356.1"/>
    </source>
</evidence>
<dbReference type="NCBIfam" id="TIGR03236">
    <property type="entry name" value="dnd_assoc_1"/>
    <property type="match status" value="1"/>
</dbReference>
<accession>A0A1N7KPC7</accession>
<dbReference type="AlphaFoldDB" id="A0A1N7KPC7"/>
<dbReference type="InterPro" id="IPR017645">
    <property type="entry name" value="Dnd_assoc_1"/>
</dbReference>
<protein>
    <submittedName>
        <fullName evidence="1">DNA phosphorothioation-dependent restriction protein DptG</fullName>
    </submittedName>
</protein>
<name>A0A1N7KPC7_9BACI</name>
<gene>
    <name evidence="1" type="ORF">SAMN05421687_11512</name>
</gene>
<evidence type="ECO:0000313" key="2">
    <source>
        <dbReference type="Proteomes" id="UP000187608"/>
    </source>
</evidence>
<sequence length="467" mass="54007">MNNKLQVEKLNEIINPSRHSRGNVNEVLPFAANDSKALLKGDFKPIVGEFARQVAEEKLSDEEDPLKIKETPDSENYSIVKEMTAEVEGATAEKYDLERLLKKLLFHDQDSDVKVLHPYIFKYYPLTSKKKKSLEKKVAKFLKDVLVNNSREEVSKSFVKQGNEDLLVSMILDHLDELNSVQNAKSYQNLLPNLSELFVDDFFFISKYEDYFLENFQVLLQHYYFVYVSQLTFAFSKLENGSLSKVEPLFYTLDWESLNKRRKAFDGVYNFRNLREKSQSTFIHVHVQSQLSHNWLNEDMKFMSYAELYDLLNEEVSAEEKDAFLEDIKEWLTVYGDKMGVEVPINISSINEAFSALFTMLSKGMSEEVSRNYGKLIEDAAYGKFLKARGSLGQTLNITQDFLLLLTALAVKDKGRIPLKQLFEEFEKRGIALDQYSRKETMILLDNLNIIEKKSDSGDAQYVKSIL</sequence>